<accession>A0A848EE11</accession>
<keyword evidence="1" id="KW-0472">Membrane</keyword>
<evidence type="ECO:0008006" key="4">
    <source>
        <dbReference type="Google" id="ProtNLM"/>
    </source>
</evidence>
<dbReference type="Proteomes" id="UP000548582">
    <property type="component" value="Unassembled WGS sequence"/>
</dbReference>
<dbReference type="RefSeq" id="WP_170053981.1">
    <property type="nucleotide sequence ID" value="NZ_JABBKX010000003.1"/>
</dbReference>
<feature type="transmembrane region" description="Helical" evidence="1">
    <location>
        <begin position="44"/>
        <end position="68"/>
    </location>
</feature>
<feature type="transmembrane region" description="Helical" evidence="1">
    <location>
        <begin position="147"/>
        <end position="169"/>
    </location>
</feature>
<proteinExistence type="predicted"/>
<comment type="caution">
    <text evidence="2">The sequence shown here is derived from an EMBL/GenBank/DDBJ whole genome shotgun (WGS) entry which is preliminary data.</text>
</comment>
<feature type="transmembrane region" description="Helical" evidence="1">
    <location>
        <begin position="74"/>
        <end position="99"/>
    </location>
</feature>
<keyword evidence="1" id="KW-0812">Transmembrane</keyword>
<feature type="transmembrane region" description="Helical" evidence="1">
    <location>
        <begin position="6"/>
        <end position="23"/>
    </location>
</feature>
<name>A0A848EE11_9PROT</name>
<dbReference type="AlphaFoldDB" id="A0A848EE11"/>
<gene>
    <name evidence="2" type="ORF">GWK16_10825</name>
</gene>
<evidence type="ECO:0000256" key="1">
    <source>
        <dbReference type="SAM" id="Phobius"/>
    </source>
</evidence>
<keyword evidence="3" id="KW-1185">Reference proteome</keyword>
<organism evidence="2 3">
    <name type="scientific">Neoroseomonas marina</name>
    <dbReference type="NCBI Taxonomy" id="1232220"/>
    <lineage>
        <taxon>Bacteria</taxon>
        <taxon>Pseudomonadati</taxon>
        <taxon>Pseudomonadota</taxon>
        <taxon>Alphaproteobacteria</taxon>
        <taxon>Acetobacterales</taxon>
        <taxon>Acetobacteraceae</taxon>
        <taxon>Neoroseomonas</taxon>
    </lineage>
</organism>
<protein>
    <recommendedName>
        <fullName evidence="4">Permease</fullName>
    </recommendedName>
</protein>
<evidence type="ECO:0000313" key="2">
    <source>
        <dbReference type="EMBL" id="NMJ41737.1"/>
    </source>
</evidence>
<evidence type="ECO:0000313" key="3">
    <source>
        <dbReference type="Proteomes" id="UP000548582"/>
    </source>
</evidence>
<dbReference type="EMBL" id="JABBKX010000003">
    <property type="protein sequence ID" value="NMJ41737.1"/>
    <property type="molecule type" value="Genomic_DNA"/>
</dbReference>
<feature type="transmembrane region" description="Helical" evidence="1">
    <location>
        <begin position="111"/>
        <end position="127"/>
    </location>
</feature>
<keyword evidence="1" id="KW-1133">Transmembrane helix</keyword>
<reference evidence="2 3" key="1">
    <citation type="submission" date="2020-03" db="EMBL/GenBank/DDBJ databases">
        <authorList>
            <person name="Sun Q."/>
        </authorList>
    </citation>
    <scope>NUCLEOTIDE SEQUENCE [LARGE SCALE GENOMIC DNA]</scope>
    <source>
        <strain evidence="2 3">JC162</strain>
    </source>
</reference>
<sequence>MTPGQIFLWVLAVVALGFCLRRGPGTVHKAGIETGRNLIKILPMFAVALPMAAFLAELIPADAAVAWIGPDSGFAGVLLGSVAGGLMPGGPFVTFPLVLAFAKAGAGVPQMVALVSGWCVFAVHRIITWEYPVLGWRFVALRLVSSMLLPVAAGLIAELVVEVVPIALVSR</sequence>